<feature type="domain" description="ASCH" evidence="1">
    <location>
        <begin position="4"/>
        <end position="126"/>
    </location>
</feature>
<dbReference type="PANTHER" id="PTHR39203">
    <property type="entry name" value="CYTOPLASMIC PROTEIN-RELATED"/>
    <property type="match status" value="1"/>
</dbReference>
<dbReference type="PANTHER" id="PTHR39203:SF1">
    <property type="entry name" value="CYTOPLASMIC PROTEIN"/>
    <property type="match status" value="1"/>
</dbReference>
<organism evidence="2 3">
    <name type="scientific">Tepiditoga spiralis</name>
    <dbReference type="NCBI Taxonomy" id="2108365"/>
    <lineage>
        <taxon>Bacteria</taxon>
        <taxon>Thermotogati</taxon>
        <taxon>Thermotogota</taxon>
        <taxon>Thermotogae</taxon>
        <taxon>Petrotogales</taxon>
        <taxon>Petrotogaceae</taxon>
        <taxon>Tepiditoga</taxon>
    </lineage>
</organism>
<dbReference type="InterPro" id="IPR007374">
    <property type="entry name" value="ASCH_domain"/>
</dbReference>
<dbReference type="EMBL" id="AP018712">
    <property type="protein sequence ID" value="BBE30978.1"/>
    <property type="molecule type" value="Genomic_DNA"/>
</dbReference>
<dbReference type="KEGG" id="ocy:OSSY52_11190"/>
<gene>
    <name evidence="2" type="ORF">OSSY52_11190</name>
</gene>
<dbReference type="Proteomes" id="UP000516361">
    <property type="component" value="Chromosome"/>
</dbReference>
<sequence length="129" mass="15089">MKKTTVWGKDENDNSVIDQIINKGKTVICTPKYWYDKEPEISKTKVGDLVAIYTKKGEHACNIEITEKYEIPFGQVTERIAKGELFNSIEEFKEFHKKIWSEELNKDWLAINDDTIIVVEHFKLHSIEN</sequence>
<name>A0A7G1G3H7_9BACT</name>
<proteinExistence type="predicted"/>
<dbReference type="SMART" id="SM01022">
    <property type="entry name" value="ASCH"/>
    <property type="match status" value="1"/>
</dbReference>
<dbReference type="SUPFAM" id="SSF88697">
    <property type="entry name" value="PUA domain-like"/>
    <property type="match status" value="1"/>
</dbReference>
<dbReference type="AlphaFoldDB" id="A0A7G1G3H7"/>
<dbReference type="Pfam" id="PF04266">
    <property type="entry name" value="ASCH"/>
    <property type="match status" value="1"/>
</dbReference>
<accession>A0A7G1G3H7</accession>
<dbReference type="InterPro" id="IPR009326">
    <property type="entry name" value="DUF984"/>
</dbReference>
<dbReference type="RefSeq" id="WP_190616033.1">
    <property type="nucleotide sequence ID" value="NZ_AP018712.1"/>
</dbReference>
<evidence type="ECO:0000259" key="1">
    <source>
        <dbReference type="SMART" id="SM01022"/>
    </source>
</evidence>
<keyword evidence="3" id="KW-1185">Reference proteome</keyword>
<dbReference type="FunCoup" id="A0A7G1G3H7">
    <property type="interactions" value="3"/>
</dbReference>
<dbReference type="InterPro" id="IPR015947">
    <property type="entry name" value="PUA-like_sf"/>
</dbReference>
<evidence type="ECO:0000313" key="3">
    <source>
        <dbReference type="Proteomes" id="UP000516361"/>
    </source>
</evidence>
<evidence type="ECO:0000313" key="2">
    <source>
        <dbReference type="EMBL" id="BBE30978.1"/>
    </source>
</evidence>
<reference evidence="2 3" key="1">
    <citation type="submission" date="2018-06" db="EMBL/GenBank/DDBJ databases">
        <title>Genome sequencing of Oceanotoga sp. sy52.</title>
        <authorList>
            <person name="Mori K."/>
        </authorList>
    </citation>
    <scope>NUCLEOTIDE SEQUENCE [LARGE SCALE GENOMIC DNA]</scope>
    <source>
        <strain evidence="3">sy52</strain>
    </source>
</reference>
<protein>
    <recommendedName>
        <fullName evidence="1">ASCH domain-containing protein</fullName>
    </recommendedName>
</protein>
<dbReference type="InParanoid" id="A0A7G1G3H7"/>
<dbReference type="Gene3D" id="3.10.400.10">
    <property type="entry name" value="Sulfate adenylyltransferase"/>
    <property type="match status" value="1"/>
</dbReference>